<evidence type="ECO:0000256" key="1">
    <source>
        <dbReference type="ARBA" id="ARBA00022722"/>
    </source>
</evidence>
<dbReference type="CDD" id="cd10434">
    <property type="entry name" value="GIY-YIG_UvrC_Cho"/>
    <property type="match status" value="1"/>
</dbReference>
<evidence type="ECO:0000256" key="2">
    <source>
        <dbReference type="ARBA" id="ARBA00022839"/>
    </source>
</evidence>
<dbReference type="SMART" id="SM00465">
    <property type="entry name" value="GIYc"/>
    <property type="match status" value="1"/>
</dbReference>
<organism evidence="4 5">
    <name type="scientific">Legionella drozanskii LLAP-1</name>
    <dbReference type="NCBI Taxonomy" id="1212489"/>
    <lineage>
        <taxon>Bacteria</taxon>
        <taxon>Pseudomonadati</taxon>
        <taxon>Pseudomonadota</taxon>
        <taxon>Gammaproteobacteria</taxon>
        <taxon>Legionellales</taxon>
        <taxon>Legionellaceae</taxon>
        <taxon>Legionella</taxon>
    </lineage>
</organism>
<dbReference type="OrthoDB" id="9803913at2"/>
<keyword evidence="1" id="KW-0540">Nuclease</keyword>
<evidence type="ECO:0000313" key="5">
    <source>
        <dbReference type="Proteomes" id="UP000054736"/>
    </source>
</evidence>
<feature type="domain" description="GIY-YIG" evidence="3">
    <location>
        <begin position="222"/>
        <end position="301"/>
    </location>
</feature>
<dbReference type="InterPro" id="IPR047296">
    <property type="entry name" value="GIY-YIG_UvrC_Cho"/>
</dbReference>
<comment type="caution">
    <text evidence="4">The sequence shown here is derived from an EMBL/GenBank/DDBJ whole genome shotgun (WGS) entry which is preliminary data.</text>
</comment>
<evidence type="ECO:0000313" key="4">
    <source>
        <dbReference type="EMBL" id="KTC88216.1"/>
    </source>
</evidence>
<dbReference type="PATRIC" id="fig|1212489.4.peg.848"/>
<dbReference type="EMBL" id="LNXY01000018">
    <property type="protein sequence ID" value="KTC88216.1"/>
    <property type="molecule type" value="Genomic_DNA"/>
</dbReference>
<keyword evidence="5" id="KW-1185">Reference proteome</keyword>
<dbReference type="SMART" id="SM00479">
    <property type="entry name" value="EXOIII"/>
    <property type="match status" value="1"/>
</dbReference>
<keyword evidence="2" id="KW-0269">Exonuclease</keyword>
<reference evidence="4 5" key="1">
    <citation type="submission" date="2015-11" db="EMBL/GenBank/DDBJ databases">
        <title>Genomic analysis of 38 Legionella species identifies large and diverse effector repertoires.</title>
        <authorList>
            <person name="Burstein D."/>
            <person name="Amaro F."/>
            <person name="Zusman T."/>
            <person name="Lifshitz Z."/>
            <person name="Cohen O."/>
            <person name="Gilbert J.A."/>
            <person name="Pupko T."/>
            <person name="Shuman H.A."/>
            <person name="Segal G."/>
        </authorList>
    </citation>
    <scope>NUCLEOTIDE SEQUENCE [LARGE SCALE GENOMIC DNA]</scope>
    <source>
        <strain evidence="4 5">ATCC 700990</strain>
    </source>
</reference>
<dbReference type="Proteomes" id="UP000054736">
    <property type="component" value="Unassembled WGS sequence"/>
</dbReference>
<gene>
    <name evidence="4" type="ORF">Ldro_0810</name>
</gene>
<keyword evidence="2" id="KW-0378">Hydrolase</keyword>
<dbReference type="SUPFAM" id="SSF82771">
    <property type="entry name" value="GIY-YIG endonuclease"/>
    <property type="match status" value="1"/>
</dbReference>
<dbReference type="InterPro" id="IPR013520">
    <property type="entry name" value="Ribonucl_H"/>
</dbReference>
<dbReference type="Gene3D" id="3.40.1440.10">
    <property type="entry name" value="GIY-YIG endonuclease"/>
    <property type="match status" value="1"/>
</dbReference>
<dbReference type="InterPro" id="IPR012337">
    <property type="entry name" value="RNaseH-like_sf"/>
</dbReference>
<dbReference type="RefSeq" id="WP_058495143.1">
    <property type="nucleotide sequence ID" value="NZ_CAAAIU010000014.1"/>
</dbReference>
<proteinExistence type="predicted"/>
<dbReference type="PANTHER" id="PTHR30562:SF1">
    <property type="entry name" value="UVRABC SYSTEM PROTEIN C"/>
    <property type="match status" value="1"/>
</dbReference>
<dbReference type="Gene3D" id="3.30.420.10">
    <property type="entry name" value="Ribonuclease H-like superfamily/Ribonuclease H"/>
    <property type="match status" value="1"/>
</dbReference>
<dbReference type="Pfam" id="PF01541">
    <property type="entry name" value="GIY-YIG"/>
    <property type="match status" value="1"/>
</dbReference>
<evidence type="ECO:0000259" key="3">
    <source>
        <dbReference type="PROSITE" id="PS50164"/>
    </source>
</evidence>
<name>A0A0W0SY30_9GAMM</name>
<dbReference type="STRING" id="1212489.Ldro_0810"/>
<dbReference type="GO" id="GO:0006289">
    <property type="term" value="P:nucleotide-excision repair"/>
    <property type="evidence" value="ECO:0007669"/>
    <property type="project" value="InterPro"/>
</dbReference>
<protein>
    <submittedName>
        <fullName evidence="4">Excinuclease ABC subunit C</fullName>
    </submittedName>
</protein>
<dbReference type="GO" id="GO:0009380">
    <property type="term" value="C:excinuclease repair complex"/>
    <property type="evidence" value="ECO:0007669"/>
    <property type="project" value="TreeGrafter"/>
</dbReference>
<dbReference type="CDD" id="cd06127">
    <property type="entry name" value="DEDDh"/>
    <property type="match status" value="1"/>
</dbReference>
<dbReference type="PROSITE" id="PS50164">
    <property type="entry name" value="GIY_YIG"/>
    <property type="match status" value="1"/>
</dbReference>
<dbReference type="InterPro" id="IPR036397">
    <property type="entry name" value="RNaseH_sf"/>
</dbReference>
<accession>A0A0W0SY30</accession>
<dbReference type="SUPFAM" id="SSF53098">
    <property type="entry name" value="Ribonuclease H-like"/>
    <property type="match status" value="1"/>
</dbReference>
<dbReference type="PANTHER" id="PTHR30562">
    <property type="entry name" value="UVRC/OXIDOREDUCTASE"/>
    <property type="match status" value="1"/>
</dbReference>
<dbReference type="InterPro" id="IPR000305">
    <property type="entry name" value="GIY-YIG_endonuc"/>
</dbReference>
<dbReference type="GO" id="GO:0003676">
    <property type="term" value="F:nucleic acid binding"/>
    <property type="evidence" value="ECO:0007669"/>
    <property type="project" value="InterPro"/>
</dbReference>
<sequence>MYDLLQKEVLIIDCQTTGMHPTNAYLLQIGWALFNPENISVPKIEKWTLKLPAEEEIPRKIKKMLQISESDLVQSIEPQEAFNKLQKVLKKLGPKPIVVAHYAQFENSFLRQFYQEQSETKELNFKLICSQKIAKRLLPNIPSHNLKAISGYFKLDNTPKNEVVSHVSMTLNIWKQLLPKLLESHIESYEDLIVWLNKTHCKRAPVPYEYNIERFTRLNLSAKPGIYRMLAKDGAILYVGKATSLRTRVNSYFRGTKNRDRRKLEMLAQVWDIETVECETPLEAALLESDEIKKWNPPYNILLKGEDRRVLFYNSTFTEYSEFRDSFYFNGPFRSKDAISHFLEIIEAYRAQTPLTFFEESITPETFRKAWEIFCKVHHVVYEKVAEMNNRKLLALAHRLLRKFEHIHGKGVFQIWWENEKNKNLEENLNLEQKLSSKIWRFFIRAAEAKRKSYQLIKMFNSSLIINKTNKILIIRDGEINWFSSKEIRKSNQAPLDISHYDRLSILLAARNKKLVSWYNFKS</sequence>
<dbReference type="Pfam" id="PF00929">
    <property type="entry name" value="RNase_T"/>
    <property type="match status" value="1"/>
</dbReference>
<dbReference type="AlphaFoldDB" id="A0A0W0SY30"/>
<dbReference type="InterPro" id="IPR050066">
    <property type="entry name" value="UvrABC_protein_C"/>
</dbReference>
<dbReference type="InterPro" id="IPR035901">
    <property type="entry name" value="GIY-YIG_endonuc_sf"/>
</dbReference>
<dbReference type="GO" id="GO:0004527">
    <property type="term" value="F:exonuclease activity"/>
    <property type="evidence" value="ECO:0007669"/>
    <property type="project" value="UniProtKB-KW"/>
</dbReference>